<protein>
    <submittedName>
        <fullName evidence="1">Uncharacterized protein</fullName>
    </submittedName>
</protein>
<sequence>MSRDPWKWILTLLNDDTLAETATYNSVRKYYCEGSRTVRHDHEERFIDEPNTADTWAKCKSKLPEPDPYPRCFLRIHVWLDEGLVTNNPGIICNASENGGGVLGAYVPKVCDPSDPSSRNASQTKEFARYEMEVYQKVLAVIFSSLKYRSWSGEPICCPDNHVRIFHSGILIESLDSKSRGEGSVPLPKVPGASI</sequence>
<name>A0AAD7IMM7_9AGAR</name>
<evidence type="ECO:0000313" key="1">
    <source>
        <dbReference type="EMBL" id="KAJ7744777.1"/>
    </source>
</evidence>
<dbReference type="AlphaFoldDB" id="A0AAD7IMM7"/>
<evidence type="ECO:0000313" key="2">
    <source>
        <dbReference type="Proteomes" id="UP001215280"/>
    </source>
</evidence>
<reference evidence="1" key="1">
    <citation type="submission" date="2023-03" db="EMBL/GenBank/DDBJ databases">
        <title>Massive genome expansion in bonnet fungi (Mycena s.s.) driven by repeated elements and novel gene families across ecological guilds.</title>
        <authorList>
            <consortium name="Lawrence Berkeley National Laboratory"/>
            <person name="Harder C.B."/>
            <person name="Miyauchi S."/>
            <person name="Viragh M."/>
            <person name="Kuo A."/>
            <person name="Thoen E."/>
            <person name="Andreopoulos B."/>
            <person name="Lu D."/>
            <person name="Skrede I."/>
            <person name="Drula E."/>
            <person name="Henrissat B."/>
            <person name="Morin E."/>
            <person name="Kohler A."/>
            <person name="Barry K."/>
            <person name="LaButti K."/>
            <person name="Morin E."/>
            <person name="Salamov A."/>
            <person name="Lipzen A."/>
            <person name="Mereny Z."/>
            <person name="Hegedus B."/>
            <person name="Baldrian P."/>
            <person name="Stursova M."/>
            <person name="Weitz H."/>
            <person name="Taylor A."/>
            <person name="Grigoriev I.V."/>
            <person name="Nagy L.G."/>
            <person name="Martin F."/>
            <person name="Kauserud H."/>
        </authorList>
    </citation>
    <scope>NUCLEOTIDE SEQUENCE</scope>
    <source>
        <strain evidence="1">CBHHK188m</strain>
    </source>
</reference>
<gene>
    <name evidence="1" type="ORF">DFH07DRAFT_776977</name>
</gene>
<dbReference type="InterPro" id="IPR041078">
    <property type="entry name" value="Plavaka"/>
</dbReference>
<comment type="caution">
    <text evidence="1">The sequence shown here is derived from an EMBL/GenBank/DDBJ whole genome shotgun (WGS) entry which is preliminary data.</text>
</comment>
<organism evidence="1 2">
    <name type="scientific">Mycena maculata</name>
    <dbReference type="NCBI Taxonomy" id="230809"/>
    <lineage>
        <taxon>Eukaryota</taxon>
        <taxon>Fungi</taxon>
        <taxon>Dikarya</taxon>
        <taxon>Basidiomycota</taxon>
        <taxon>Agaricomycotina</taxon>
        <taxon>Agaricomycetes</taxon>
        <taxon>Agaricomycetidae</taxon>
        <taxon>Agaricales</taxon>
        <taxon>Marasmiineae</taxon>
        <taxon>Mycenaceae</taxon>
        <taxon>Mycena</taxon>
    </lineage>
</organism>
<dbReference type="EMBL" id="JARJLG010000106">
    <property type="protein sequence ID" value="KAJ7744777.1"/>
    <property type="molecule type" value="Genomic_DNA"/>
</dbReference>
<dbReference type="Proteomes" id="UP001215280">
    <property type="component" value="Unassembled WGS sequence"/>
</dbReference>
<keyword evidence="2" id="KW-1185">Reference proteome</keyword>
<accession>A0AAD7IMM7</accession>
<dbReference type="Pfam" id="PF18759">
    <property type="entry name" value="Plavaka"/>
    <property type="match status" value="1"/>
</dbReference>
<proteinExistence type="predicted"/>